<geneLocation type="plasmid" evidence="2">
    <name>unnamed1</name>
</geneLocation>
<accession>A0A2S0VYE0</accession>
<reference evidence="2 3" key="1">
    <citation type="submission" date="2018-01" db="EMBL/GenBank/DDBJ databases">
        <title>Genome sequence of a Cantenovulum-like bacteria.</title>
        <authorList>
            <person name="Tan W.R."/>
            <person name="Lau N.-S."/>
            <person name="Go F."/>
            <person name="Amirul A.-A.A."/>
        </authorList>
    </citation>
    <scope>NUCLEOTIDE SEQUENCE [LARGE SCALE GENOMIC DNA]</scope>
    <source>
        <strain evidence="2 3">CCB-QB4</strain>
        <plasmid evidence="3">Plasmid unnamed1</plasmid>
    </source>
</reference>
<protein>
    <recommendedName>
        <fullName evidence="1">HTH cro/C1-type domain-containing protein</fullName>
    </recommendedName>
</protein>
<evidence type="ECO:0000259" key="1">
    <source>
        <dbReference type="PROSITE" id="PS50943"/>
    </source>
</evidence>
<dbReference type="RefSeq" id="WP_108605250.1">
    <property type="nucleotide sequence ID" value="NZ_CP026605.1"/>
</dbReference>
<dbReference type="InterPro" id="IPR010982">
    <property type="entry name" value="Lambda_DNA-bd_dom_sf"/>
</dbReference>
<dbReference type="GO" id="GO:0003677">
    <property type="term" value="F:DNA binding"/>
    <property type="evidence" value="ECO:0007669"/>
    <property type="project" value="InterPro"/>
</dbReference>
<keyword evidence="3" id="KW-1185">Reference proteome</keyword>
<dbReference type="CDD" id="cd00093">
    <property type="entry name" value="HTH_XRE"/>
    <property type="match status" value="1"/>
</dbReference>
<feature type="domain" description="HTH cro/C1-type" evidence="1">
    <location>
        <begin position="9"/>
        <end position="65"/>
    </location>
</feature>
<dbReference type="OrthoDB" id="5844493at2"/>
<dbReference type="PROSITE" id="PS50943">
    <property type="entry name" value="HTH_CROC1"/>
    <property type="match status" value="1"/>
</dbReference>
<keyword evidence="2" id="KW-0614">Plasmid</keyword>
<organism evidence="2 3">
    <name type="scientific">Saccharobesus litoralis</name>
    <dbReference type="NCBI Taxonomy" id="2172099"/>
    <lineage>
        <taxon>Bacteria</taxon>
        <taxon>Pseudomonadati</taxon>
        <taxon>Pseudomonadota</taxon>
        <taxon>Gammaproteobacteria</taxon>
        <taxon>Alteromonadales</taxon>
        <taxon>Alteromonadaceae</taxon>
        <taxon>Saccharobesus</taxon>
    </lineage>
</organism>
<dbReference type="KEGG" id="cate:C2869_22185"/>
<dbReference type="Gene3D" id="1.10.260.40">
    <property type="entry name" value="lambda repressor-like DNA-binding domains"/>
    <property type="match status" value="1"/>
</dbReference>
<dbReference type="AlphaFoldDB" id="A0A2S0VYE0"/>
<dbReference type="InterPro" id="IPR001387">
    <property type="entry name" value="Cro/C1-type_HTH"/>
</dbReference>
<evidence type="ECO:0000313" key="3">
    <source>
        <dbReference type="Proteomes" id="UP000244441"/>
    </source>
</evidence>
<dbReference type="Pfam" id="PF13560">
    <property type="entry name" value="HTH_31"/>
    <property type="match status" value="1"/>
</dbReference>
<dbReference type="SMART" id="SM00530">
    <property type="entry name" value="HTH_XRE"/>
    <property type="match status" value="1"/>
</dbReference>
<gene>
    <name evidence="2" type="ORF">C2869_22185</name>
</gene>
<proteinExistence type="predicted"/>
<evidence type="ECO:0000313" key="2">
    <source>
        <dbReference type="EMBL" id="AWB69213.1"/>
    </source>
</evidence>
<dbReference type="EMBL" id="CP026605">
    <property type="protein sequence ID" value="AWB69213.1"/>
    <property type="molecule type" value="Genomic_DNA"/>
</dbReference>
<name>A0A2S0VYE0_9ALTE</name>
<dbReference type="Proteomes" id="UP000244441">
    <property type="component" value="Plasmid unnamed1"/>
</dbReference>
<dbReference type="SUPFAM" id="SSF47413">
    <property type="entry name" value="lambda repressor-like DNA-binding domains"/>
    <property type="match status" value="1"/>
</dbReference>
<sequence length="82" mass="9303">MRDIIGLELRKERKKRKLSQSESGLPLQLDAAVISRIENGKYTGSLATFENYCNLLGFELSIKTIEHSPPSFDELDELFGDE</sequence>